<organism evidence="1">
    <name type="scientific">marine sediment metagenome</name>
    <dbReference type="NCBI Taxonomy" id="412755"/>
    <lineage>
        <taxon>unclassified sequences</taxon>
        <taxon>metagenomes</taxon>
        <taxon>ecological metagenomes</taxon>
    </lineage>
</organism>
<dbReference type="EMBL" id="BARW01007689">
    <property type="protein sequence ID" value="GAI74962.1"/>
    <property type="molecule type" value="Genomic_DNA"/>
</dbReference>
<protein>
    <submittedName>
        <fullName evidence="1">Uncharacterized protein</fullName>
    </submittedName>
</protein>
<proteinExistence type="predicted"/>
<gene>
    <name evidence="1" type="ORF">S12H4_15940</name>
</gene>
<name>X1R2L2_9ZZZZ</name>
<reference evidence="1" key="1">
    <citation type="journal article" date="2014" name="Front. Microbiol.">
        <title>High frequency of phylogenetically diverse reductive dehalogenase-homologous genes in deep subseafloor sedimentary metagenomes.</title>
        <authorList>
            <person name="Kawai M."/>
            <person name="Futagami T."/>
            <person name="Toyoda A."/>
            <person name="Takaki Y."/>
            <person name="Nishi S."/>
            <person name="Hori S."/>
            <person name="Arai W."/>
            <person name="Tsubouchi T."/>
            <person name="Morono Y."/>
            <person name="Uchiyama I."/>
            <person name="Ito T."/>
            <person name="Fujiyama A."/>
            <person name="Inagaki F."/>
            <person name="Takami H."/>
        </authorList>
    </citation>
    <scope>NUCLEOTIDE SEQUENCE</scope>
    <source>
        <strain evidence="1">Expedition CK06-06</strain>
    </source>
</reference>
<comment type="caution">
    <text evidence="1">The sequence shown here is derived from an EMBL/GenBank/DDBJ whole genome shotgun (WGS) entry which is preliminary data.</text>
</comment>
<sequence>MRQLNFVTDGAAKTGTATEMLTGLAYADFPHGIAITDIFQTSCGTAANDADWALYINGKLTEYSWTAEELDPASVGRAKPSSPLTVTPGVKIQFKWSGQTAAAANTLKIYFEPMRR</sequence>
<dbReference type="AlphaFoldDB" id="X1R2L2"/>
<accession>X1R2L2</accession>
<evidence type="ECO:0000313" key="1">
    <source>
        <dbReference type="EMBL" id="GAI74962.1"/>
    </source>
</evidence>